<dbReference type="Proteomes" id="UP001212841">
    <property type="component" value="Unassembled WGS sequence"/>
</dbReference>
<evidence type="ECO:0000313" key="2">
    <source>
        <dbReference type="EMBL" id="KAJ3056912.1"/>
    </source>
</evidence>
<name>A0AAD5SJN1_9FUNG</name>
<organism evidence="2 3">
    <name type="scientific">Rhizophlyctis rosea</name>
    <dbReference type="NCBI Taxonomy" id="64517"/>
    <lineage>
        <taxon>Eukaryota</taxon>
        <taxon>Fungi</taxon>
        <taxon>Fungi incertae sedis</taxon>
        <taxon>Chytridiomycota</taxon>
        <taxon>Chytridiomycota incertae sedis</taxon>
        <taxon>Chytridiomycetes</taxon>
        <taxon>Rhizophlyctidales</taxon>
        <taxon>Rhizophlyctidaceae</taxon>
        <taxon>Rhizophlyctis</taxon>
    </lineage>
</organism>
<feature type="region of interest" description="Disordered" evidence="1">
    <location>
        <begin position="188"/>
        <end position="210"/>
    </location>
</feature>
<reference evidence="2" key="1">
    <citation type="submission" date="2020-05" db="EMBL/GenBank/DDBJ databases">
        <title>Phylogenomic resolution of chytrid fungi.</title>
        <authorList>
            <person name="Stajich J.E."/>
            <person name="Amses K."/>
            <person name="Simmons R."/>
            <person name="Seto K."/>
            <person name="Myers J."/>
            <person name="Bonds A."/>
            <person name="Quandt C.A."/>
            <person name="Barry K."/>
            <person name="Liu P."/>
            <person name="Grigoriev I."/>
            <person name="Longcore J.E."/>
            <person name="James T.Y."/>
        </authorList>
    </citation>
    <scope>NUCLEOTIDE SEQUENCE</scope>
    <source>
        <strain evidence="2">JEL0318</strain>
    </source>
</reference>
<dbReference type="EMBL" id="JADGJD010000016">
    <property type="protein sequence ID" value="KAJ3056912.1"/>
    <property type="molecule type" value="Genomic_DNA"/>
</dbReference>
<sequence length="210" mass="23532">MVSEGEPDEGNQQIIYPPGTELHASPVVNAYVPRLLPDVDDEDLSKGVKSVIKFKCYSLQPYNMTRLNHAEFHQLRDFFCSPGAFRRGPARVRNAQTINKSCERICGYLGWLKDSGRAKHPSFVDFQDIDTFLDKYVDGYLTGIRGSSHGSVANAITAAIDVLKLLQAQSEDPFAECKEISRLKNRRNKAQTMAERERQAAVHDDGTTIL</sequence>
<comment type="caution">
    <text evidence="2">The sequence shown here is derived from an EMBL/GenBank/DDBJ whole genome shotgun (WGS) entry which is preliminary data.</text>
</comment>
<keyword evidence="3" id="KW-1185">Reference proteome</keyword>
<evidence type="ECO:0000313" key="3">
    <source>
        <dbReference type="Proteomes" id="UP001212841"/>
    </source>
</evidence>
<accession>A0AAD5SJN1</accession>
<feature type="compositionally biased region" description="Basic and acidic residues" evidence="1">
    <location>
        <begin position="194"/>
        <end position="210"/>
    </location>
</feature>
<dbReference type="AlphaFoldDB" id="A0AAD5SJN1"/>
<evidence type="ECO:0000256" key="1">
    <source>
        <dbReference type="SAM" id="MobiDB-lite"/>
    </source>
</evidence>
<protein>
    <submittedName>
        <fullName evidence="2">Uncharacterized protein</fullName>
    </submittedName>
</protein>
<gene>
    <name evidence="2" type="ORF">HK097_002703</name>
</gene>
<proteinExistence type="predicted"/>